<protein>
    <submittedName>
        <fullName evidence="2">Uncharacterized protein</fullName>
    </submittedName>
</protein>
<dbReference type="EMBL" id="CAJNIZ010022980">
    <property type="protein sequence ID" value="CAE7465492.1"/>
    <property type="molecule type" value="Genomic_DNA"/>
</dbReference>
<dbReference type="AlphaFoldDB" id="A0A812S8L7"/>
<keyword evidence="3" id="KW-1185">Reference proteome</keyword>
<comment type="caution">
    <text evidence="2">The sequence shown here is derived from an EMBL/GenBank/DDBJ whole genome shotgun (WGS) entry which is preliminary data.</text>
</comment>
<gene>
    <name evidence="2" type="ORF">SPIL2461_LOCUS11680</name>
</gene>
<feature type="region of interest" description="Disordered" evidence="1">
    <location>
        <begin position="1"/>
        <end position="61"/>
    </location>
</feature>
<feature type="non-terminal residue" evidence="2">
    <location>
        <position position="1"/>
    </location>
</feature>
<evidence type="ECO:0000256" key="1">
    <source>
        <dbReference type="SAM" id="MobiDB-lite"/>
    </source>
</evidence>
<reference evidence="2" key="1">
    <citation type="submission" date="2021-02" db="EMBL/GenBank/DDBJ databases">
        <authorList>
            <person name="Dougan E. K."/>
            <person name="Rhodes N."/>
            <person name="Thang M."/>
            <person name="Chan C."/>
        </authorList>
    </citation>
    <scope>NUCLEOTIDE SEQUENCE</scope>
</reference>
<accession>A0A812S8L7</accession>
<name>A0A812S8L7_SYMPI</name>
<feature type="compositionally biased region" description="Polar residues" evidence="1">
    <location>
        <begin position="48"/>
        <end position="61"/>
    </location>
</feature>
<feature type="compositionally biased region" description="Low complexity" evidence="1">
    <location>
        <begin position="99"/>
        <end position="127"/>
    </location>
</feature>
<evidence type="ECO:0000313" key="3">
    <source>
        <dbReference type="Proteomes" id="UP000649617"/>
    </source>
</evidence>
<feature type="non-terminal residue" evidence="2">
    <location>
        <position position="247"/>
    </location>
</feature>
<proteinExistence type="predicted"/>
<organism evidence="2 3">
    <name type="scientific">Symbiodinium pilosum</name>
    <name type="common">Dinoflagellate</name>
    <dbReference type="NCBI Taxonomy" id="2952"/>
    <lineage>
        <taxon>Eukaryota</taxon>
        <taxon>Sar</taxon>
        <taxon>Alveolata</taxon>
        <taxon>Dinophyceae</taxon>
        <taxon>Suessiales</taxon>
        <taxon>Symbiodiniaceae</taxon>
        <taxon>Symbiodinium</taxon>
    </lineage>
</organism>
<dbReference type="Proteomes" id="UP000649617">
    <property type="component" value="Unassembled WGS sequence"/>
</dbReference>
<feature type="region of interest" description="Disordered" evidence="1">
    <location>
        <begin position="76"/>
        <end position="182"/>
    </location>
</feature>
<sequence length="247" mass="26380">LAVKRPGDAEPSEPGIAQAAPVAQPKKAKRPLPSRPMHAAKRPCTPEPSKQGNNQIPWGQISASAKSLWDRAVDVLRSAAPADPEPEIQEIGDSDSEEPTAVAPAVTPAEGPVPEEALEAAEPSEGGAMDHGGTASEPLHELPMHEEESEEELPAVDDPQIDEPQDHLPSSTASSSDVRESAVSILGLRVEPAAQKLMAKVFRESLAAIEERVQSQTSSMADLKFRDRCNPNSRRAPLVNIKWVVTT</sequence>
<feature type="compositionally biased region" description="Acidic residues" evidence="1">
    <location>
        <begin position="147"/>
        <end position="163"/>
    </location>
</feature>
<feature type="compositionally biased region" description="Acidic residues" evidence="1">
    <location>
        <begin position="84"/>
        <end position="98"/>
    </location>
</feature>
<evidence type="ECO:0000313" key="2">
    <source>
        <dbReference type="EMBL" id="CAE7465492.1"/>
    </source>
</evidence>